<dbReference type="SMART" id="SM00360">
    <property type="entry name" value="RRM"/>
    <property type="match status" value="1"/>
</dbReference>
<reference evidence="7 8" key="1">
    <citation type="submission" date="2024-04" db="EMBL/GenBank/DDBJ databases">
        <title>genome sequences of Mucor flavus KT1a and Helicostylum pulchrum KT1b strains isolation_sourced from the surface of a dry-aged beef.</title>
        <authorList>
            <person name="Toyotome T."/>
            <person name="Hosono M."/>
            <person name="Torimaru M."/>
            <person name="Fukuda K."/>
            <person name="Mikami N."/>
        </authorList>
    </citation>
    <scope>NUCLEOTIDE SEQUENCE [LARGE SCALE GENOMIC DNA]</scope>
    <source>
        <strain evidence="7 8">KT1b</strain>
    </source>
</reference>
<feature type="compositionally biased region" description="Acidic residues" evidence="5">
    <location>
        <begin position="119"/>
        <end position="132"/>
    </location>
</feature>
<feature type="compositionally biased region" description="Low complexity" evidence="5">
    <location>
        <begin position="18"/>
        <end position="31"/>
    </location>
</feature>
<dbReference type="SUPFAM" id="SSF54928">
    <property type="entry name" value="RNA-binding domain, RBD"/>
    <property type="match status" value="1"/>
</dbReference>
<comment type="caution">
    <text evidence="7">The sequence shown here is derived from an EMBL/GenBank/DDBJ whole genome shotgun (WGS) entry which is preliminary data.</text>
</comment>
<evidence type="ECO:0000259" key="6">
    <source>
        <dbReference type="PROSITE" id="PS50102"/>
    </source>
</evidence>
<evidence type="ECO:0000256" key="2">
    <source>
        <dbReference type="ARBA" id="ARBA00022884"/>
    </source>
</evidence>
<comment type="subcellular location">
    <subcellularLocation>
        <location evidence="1">Nucleus</location>
        <location evidence="1">Nucleolus</location>
    </subcellularLocation>
</comment>
<name>A0ABP9Y0N4_9FUNG</name>
<feature type="compositionally biased region" description="Basic residues" evidence="5">
    <location>
        <begin position="57"/>
        <end position="66"/>
    </location>
</feature>
<accession>A0ABP9Y0N4</accession>
<keyword evidence="8" id="KW-1185">Reference proteome</keyword>
<dbReference type="EMBL" id="BAABUJ010000016">
    <property type="protein sequence ID" value="GAA5800516.1"/>
    <property type="molecule type" value="Genomic_DNA"/>
</dbReference>
<dbReference type="PROSITE" id="PS50102">
    <property type="entry name" value="RRM"/>
    <property type="match status" value="1"/>
</dbReference>
<dbReference type="InterPro" id="IPR000504">
    <property type="entry name" value="RRM_dom"/>
</dbReference>
<organism evidence="7 8">
    <name type="scientific">Helicostylum pulchrum</name>
    <dbReference type="NCBI Taxonomy" id="562976"/>
    <lineage>
        <taxon>Eukaryota</taxon>
        <taxon>Fungi</taxon>
        <taxon>Fungi incertae sedis</taxon>
        <taxon>Mucoromycota</taxon>
        <taxon>Mucoromycotina</taxon>
        <taxon>Mucoromycetes</taxon>
        <taxon>Mucorales</taxon>
        <taxon>Mucorineae</taxon>
        <taxon>Mucoraceae</taxon>
        <taxon>Helicostylum</taxon>
    </lineage>
</organism>
<feature type="compositionally biased region" description="Acidic residues" evidence="5">
    <location>
        <begin position="75"/>
        <end position="84"/>
    </location>
</feature>
<evidence type="ECO:0000256" key="4">
    <source>
        <dbReference type="PROSITE-ProRule" id="PRU00176"/>
    </source>
</evidence>
<dbReference type="InterPro" id="IPR012677">
    <property type="entry name" value="Nucleotide-bd_a/b_plait_sf"/>
</dbReference>
<feature type="domain" description="RRM" evidence="6">
    <location>
        <begin position="172"/>
        <end position="250"/>
    </location>
</feature>
<dbReference type="InterPro" id="IPR035979">
    <property type="entry name" value="RBD_domain_sf"/>
</dbReference>
<feature type="region of interest" description="Disordered" evidence="5">
    <location>
        <begin position="1"/>
        <end position="136"/>
    </location>
</feature>
<evidence type="ECO:0000256" key="1">
    <source>
        <dbReference type="ARBA" id="ARBA00004604"/>
    </source>
</evidence>
<feature type="compositionally biased region" description="Basic residues" evidence="5">
    <location>
        <begin position="1"/>
        <end position="17"/>
    </location>
</feature>
<evidence type="ECO:0000313" key="8">
    <source>
        <dbReference type="Proteomes" id="UP001476247"/>
    </source>
</evidence>
<protein>
    <recommendedName>
        <fullName evidence="6">RRM domain-containing protein</fullName>
    </recommendedName>
</protein>
<evidence type="ECO:0000313" key="7">
    <source>
        <dbReference type="EMBL" id="GAA5800516.1"/>
    </source>
</evidence>
<dbReference type="Gene3D" id="3.30.70.330">
    <property type="match status" value="1"/>
</dbReference>
<evidence type="ECO:0000256" key="5">
    <source>
        <dbReference type="SAM" id="MobiDB-lite"/>
    </source>
</evidence>
<dbReference type="CDD" id="cd12307">
    <property type="entry name" value="RRM_NIFK_like"/>
    <property type="match status" value="1"/>
</dbReference>
<sequence>MAAVKKNTKAPVKKAPVKKAAAPIKKTAAPAEDTEAGSKRKRVTFSKKLTEEEPKTKKAATNKKKAAAPVAAPVVEEEESEDEVVPVAAAVEEEEEEELTEEQEEALRKEILGDIASSEGEDSSDEEADGIDANENVVALDTEKLKESMAETKKVFDKKAKATKAAKVEEKGVIYVGRIPHGFYEKEMKGYFSQFGDISRLRLSRNKKTGSSKHYAFIEFESADVAQIVTETMDNYLLFNNLLKCKMIPTEKVHEKLFIGANKTYKPFNYVLRNRQQHNKPMDQSKLAAKHAKILKDEQNKRQKLKDAGIDYDFPSYA</sequence>
<dbReference type="Pfam" id="PF00076">
    <property type="entry name" value="RRM_1"/>
    <property type="match status" value="1"/>
</dbReference>
<keyword evidence="2 4" id="KW-0694">RNA-binding</keyword>
<dbReference type="PANTHER" id="PTHR46754">
    <property type="entry name" value="MKI67 FHA DOMAIN-INTERACTING NUCLEOLAR PHOSPHOPROTEIN"/>
    <property type="match status" value="1"/>
</dbReference>
<feature type="compositionally biased region" description="Acidic residues" evidence="5">
    <location>
        <begin position="91"/>
        <end position="104"/>
    </location>
</feature>
<evidence type="ECO:0000256" key="3">
    <source>
        <dbReference type="ARBA" id="ARBA00023242"/>
    </source>
</evidence>
<keyword evidence="3" id="KW-0539">Nucleus</keyword>
<proteinExistence type="predicted"/>
<dbReference type="Proteomes" id="UP001476247">
    <property type="component" value="Unassembled WGS sequence"/>
</dbReference>
<gene>
    <name evidence="7" type="ORF">HPULCUR_005951</name>
</gene>